<reference evidence="2 3" key="1">
    <citation type="submission" date="2017-04" db="EMBL/GenBank/DDBJ databases">
        <authorList>
            <person name="Afonso C.L."/>
            <person name="Miller P.J."/>
            <person name="Scott M.A."/>
            <person name="Spackman E."/>
            <person name="Goraichik I."/>
            <person name="Dimitrov K.M."/>
            <person name="Suarez D.L."/>
            <person name="Swayne D.E."/>
        </authorList>
    </citation>
    <scope>NUCLEOTIDE SEQUENCE [LARGE SCALE GENOMIC DNA]</scope>
    <source>
        <strain evidence="2 3">DSM 11270</strain>
    </source>
</reference>
<evidence type="ECO:0000256" key="1">
    <source>
        <dbReference type="SAM" id="Phobius"/>
    </source>
</evidence>
<feature type="transmembrane region" description="Helical" evidence="1">
    <location>
        <begin position="12"/>
        <end position="33"/>
    </location>
</feature>
<name>A0A1W1VSX7_DESTI</name>
<dbReference type="AlphaFoldDB" id="A0A1W1VSX7"/>
<dbReference type="InterPro" id="IPR009577">
    <property type="entry name" value="Sm_multidrug_ex"/>
</dbReference>
<accession>A0A1W1VSX7</accession>
<dbReference type="PANTHER" id="PTHR36007">
    <property type="entry name" value="TRANSPORT PROTEIN-RELATED"/>
    <property type="match status" value="1"/>
</dbReference>
<feature type="transmembrane region" description="Helical" evidence="1">
    <location>
        <begin position="39"/>
        <end position="57"/>
    </location>
</feature>
<protein>
    <submittedName>
        <fullName evidence="2">Uncharacterized membrane protein</fullName>
    </submittedName>
</protein>
<dbReference type="EMBL" id="FWWT01000023">
    <property type="protein sequence ID" value="SMB96449.1"/>
    <property type="molecule type" value="Genomic_DNA"/>
</dbReference>
<keyword evidence="3" id="KW-1185">Reference proteome</keyword>
<proteinExistence type="predicted"/>
<feature type="transmembrane region" description="Helical" evidence="1">
    <location>
        <begin position="123"/>
        <end position="144"/>
    </location>
</feature>
<dbReference type="Pfam" id="PF06695">
    <property type="entry name" value="Sm_multidrug_ex"/>
    <property type="match status" value="1"/>
</dbReference>
<feature type="transmembrane region" description="Helical" evidence="1">
    <location>
        <begin position="91"/>
        <end position="117"/>
    </location>
</feature>
<dbReference type="RefSeq" id="WP_159446350.1">
    <property type="nucleotide sequence ID" value="NZ_FWWT01000023.1"/>
</dbReference>
<sequence length="180" mass="19888">MEFSLNEWKVLLLSTVPLGELRVSIPYGIYIGLSPIKTFLLACIGNFLPIIPLLLLLNPISDIINKVPKINNYYQKFLMKTRKKSGNVEKYGAIGLLLFVAVPLPGTGIYSGAVVAFLLGIRFWYALISLTLGMVTAGIAITLASTGAKQLSSLIYDFEYIIAGLFILSIAIWFIKKKRN</sequence>
<dbReference type="OrthoDB" id="360192at2"/>
<dbReference type="PANTHER" id="PTHR36007:SF2">
    <property type="entry name" value="TRANSPORT PROTEIN-RELATED"/>
    <property type="match status" value="1"/>
</dbReference>
<dbReference type="Proteomes" id="UP000192731">
    <property type="component" value="Unassembled WGS sequence"/>
</dbReference>
<feature type="transmembrane region" description="Helical" evidence="1">
    <location>
        <begin position="156"/>
        <end position="175"/>
    </location>
</feature>
<dbReference type="STRING" id="656914.SAMN00017405_1541"/>
<evidence type="ECO:0000313" key="2">
    <source>
        <dbReference type="EMBL" id="SMB96449.1"/>
    </source>
</evidence>
<gene>
    <name evidence="2" type="ORF">SAMN00017405_1541</name>
</gene>
<keyword evidence="1" id="KW-0812">Transmembrane</keyword>
<evidence type="ECO:0000313" key="3">
    <source>
        <dbReference type="Proteomes" id="UP000192731"/>
    </source>
</evidence>
<organism evidence="2 3">
    <name type="scientific">Desulfonispora thiosulfatigenes DSM 11270</name>
    <dbReference type="NCBI Taxonomy" id="656914"/>
    <lineage>
        <taxon>Bacteria</taxon>
        <taxon>Bacillati</taxon>
        <taxon>Bacillota</taxon>
        <taxon>Clostridia</taxon>
        <taxon>Eubacteriales</taxon>
        <taxon>Peptococcaceae</taxon>
        <taxon>Desulfonispora</taxon>
    </lineage>
</organism>
<keyword evidence="1" id="KW-0472">Membrane</keyword>
<keyword evidence="1" id="KW-1133">Transmembrane helix</keyword>